<protein>
    <submittedName>
        <fullName evidence="2">ATPase</fullName>
    </submittedName>
</protein>
<name>A0A9D5RBT7_9FIRM</name>
<evidence type="ECO:0000313" key="3">
    <source>
        <dbReference type="Proteomes" id="UP000806542"/>
    </source>
</evidence>
<proteinExistence type="predicted"/>
<sequence>MDALELLDELEDIIDKGASVPFSGRCILERDELLDVLQELKLKLPEDLKQAKWIKEERQRILQEAQAEADEIIKTVEKKAVSMVDENEITKQAIAQGKQIVERAQAEAQAISDSAYNYSDNLLETVEKVVLGSMKEMEQCVAIVRNNRSELRGGHEQQVPTALPEEEA</sequence>
<dbReference type="EMBL" id="JADCKB010000014">
    <property type="protein sequence ID" value="MBE5040348.1"/>
    <property type="molecule type" value="Genomic_DNA"/>
</dbReference>
<evidence type="ECO:0000256" key="1">
    <source>
        <dbReference type="SAM" id="Coils"/>
    </source>
</evidence>
<keyword evidence="1" id="KW-0175">Coiled coil</keyword>
<evidence type="ECO:0000313" key="2">
    <source>
        <dbReference type="EMBL" id="MBE5040348.1"/>
    </source>
</evidence>
<comment type="caution">
    <text evidence="2">The sequence shown here is derived from an EMBL/GenBank/DDBJ whole genome shotgun (WGS) entry which is preliminary data.</text>
</comment>
<dbReference type="AlphaFoldDB" id="A0A9D5RBT7"/>
<feature type="coiled-coil region" evidence="1">
    <location>
        <begin position="48"/>
        <end position="75"/>
    </location>
</feature>
<gene>
    <name evidence="2" type="ORF">INF28_07710</name>
</gene>
<organism evidence="2 3">
    <name type="scientific">Ructibacterium gallinarum</name>
    <dbReference type="NCBI Taxonomy" id="2779355"/>
    <lineage>
        <taxon>Bacteria</taxon>
        <taxon>Bacillati</taxon>
        <taxon>Bacillota</taxon>
        <taxon>Clostridia</taxon>
        <taxon>Eubacteriales</taxon>
        <taxon>Oscillospiraceae</taxon>
        <taxon>Ructibacterium</taxon>
    </lineage>
</organism>
<dbReference type="RefSeq" id="WP_226392899.1">
    <property type="nucleotide sequence ID" value="NZ_JADCKB010000014.1"/>
</dbReference>
<dbReference type="Proteomes" id="UP000806542">
    <property type="component" value="Unassembled WGS sequence"/>
</dbReference>
<reference evidence="2" key="1">
    <citation type="submission" date="2020-10" db="EMBL/GenBank/DDBJ databases">
        <title>ChiBAC.</title>
        <authorList>
            <person name="Zenner C."/>
            <person name="Hitch T.C.A."/>
            <person name="Clavel T."/>
        </authorList>
    </citation>
    <scope>NUCLEOTIDE SEQUENCE</scope>
    <source>
        <strain evidence="2">DSM 107454</strain>
    </source>
</reference>
<keyword evidence="3" id="KW-1185">Reference proteome</keyword>
<accession>A0A9D5RBT7</accession>